<dbReference type="Proteomes" id="UP000807542">
    <property type="component" value="Unassembled WGS sequence"/>
</dbReference>
<dbReference type="GO" id="GO:0004630">
    <property type="term" value="F:phospholipase D activity"/>
    <property type="evidence" value="ECO:0007669"/>
    <property type="project" value="UniProtKB-EC"/>
</dbReference>
<evidence type="ECO:0000313" key="9">
    <source>
        <dbReference type="EMBL" id="MBK5177246.1"/>
    </source>
</evidence>
<dbReference type="EMBL" id="JADRCQ010000003">
    <property type="protein sequence ID" value="MBK5073860.1"/>
    <property type="molecule type" value="Genomic_DNA"/>
</dbReference>
<dbReference type="EMBL" id="JADRCP010000003">
    <property type="protein sequence ID" value="MBK5177246.1"/>
    <property type="molecule type" value="Genomic_DNA"/>
</dbReference>
<evidence type="ECO:0000256" key="2">
    <source>
        <dbReference type="ARBA" id="ARBA00008664"/>
    </source>
</evidence>
<dbReference type="AlphaFoldDB" id="A0A9D7FYU9"/>
<accession>A0A9D7FYU9</accession>
<keyword evidence="4" id="KW-0378">Hydrolase</keyword>
<keyword evidence="6" id="KW-0443">Lipid metabolism</keyword>
<feature type="domain" description="PLD phosphodiesterase" evidence="7">
    <location>
        <begin position="168"/>
        <end position="195"/>
    </location>
</feature>
<gene>
    <name evidence="9" type="ORF">I2492_13050</name>
    <name evidence="8" type="ORF">I2493_12655</name>
</gene>
<dbReference type="RefSeq" id="WP_228398591.1">
    <property type="nucleotide sequence ID" value="NZ_JADRCP010000003.1"/>
</dbReference>
<evidence type="ECO:0000313" key="8">
    <source>
        <dbReference type="EMBL" id="MBK5073860.1"/>
    </source>
</evidence>
<dbReference type="InterPro" id="IPR051406">
    <property type="entry name" value="PLD_domain"/>
</dbReference>
<evidence type="ECO:0000256" key="1">
    <source>
        <dbReference type="ARBA" id="ARBA00000798"/>
    </source>
</evidence>
<name>A0A9D7FYU9_9GAMM</name>
<evidence type="ECO:0000313" key="11">
    <source>
        <dbReference type="Proteomes" id="UP001296969"/>
    </source>
</evidence>
<dbReference type="GO" id="GO:0016042">
    <property type="term" value="P:lipid catabolic process"/>
    <property type="evidence" value="ECO:0007669"/>
    <property type="project" value="UniProtKB-KW"/>
</dbReference>
<evidence type="ECO:0000259" key="7">
    <source>
        <dbReference type="PROSITE" id="PS50035"/>
    </source>
</evidence>
<proteinExistence type="inferred from homology"/>
<evidence type="ECO:0000256" key="5">
    <source>
        <dbReference type="ARBA" id="ARBA00022963"/>
    </source>
</evidence>
<dbReference type="Pfam" id="PF13091">
    <property type="entry name" value="PLDc_2"/>
    <property type="match status" value="1"/>
</dbReference>
<comment type="caution">
    <text evidence="9">The sequence shown here is derived from an EMBL/GenBank/DDBJ whole genome shotgun (WGS) entry which is preliminary data.</text>
</comment>
<sequence>MDNKELEHYLESTLADLTLSQSERVKLRELSQVLDTEQSGFMRNRAFDLVRAQLNTAPENLQPVLKWLEMVIKTIDIANQRKKVTSSACFSPGDTCRKKICEILAQTTSKADICVFTIADDIITESILATHQRQVQIRIITDNEKSEDDGSDIEYLQRKGISIVMDNSPYHMHHKFAVFDDRYLLNGSFNWTKSASQYNYENILITDSPTLLAFYQQEFTRLWQRFS</sequence>
<comment type="catalytic activity">
    <reaction evidence="1">
        <text>a 1,2-diacyl-sn-glycero-3-phosphocholine + H2O = a 1,2-diacyl-sn-glycero-3-phosphate + choline + H(+)</text>
        <dbReference type="Rhea" id="RHEA:14445"/>
        <dbReference type="ChEBI" id="CHEBI:15354"/>
        <dbReference type="ChEBI" id="CHEBI:15377"/>
        <dbReference type="ChEBI" id="CHEBI:15378"/>
        <dbReference type="ChEBI" id="CHEBI:57643"/>
        <dbReference type="ChEBI" id="CHEBI:58608"/>
        <dbReference type="EC" id="3.1.4.4"/>
    </reaction>
</comment>
<dbReference type="InterPro" id="IPR025202">
    <property type="entry name" value="PLD-like_dom"/>
</dbReference>
<dbReference type="PANTHER" id="PTHR43856">
    <property type="entry name" value="CARDIOLIPIN HYDROLASE"/>
    <property type="match status" value="1"/>
</dbReference>
<evidence type="ECO:0000256" key="6">
    <source>
        <dbReference type="ARBA" id="ARBA00023098"/>
    </source>
</evidence>
<dbReference type="CDD" id="cd09171">
    <property type="entry name" value="PLDc_vPLD6_like"/>
    <property type="match status" value="1"/>
</dbReference>
<keyword evidence="5" id="KW-0442">Lipid degradation</keyword>
<evidence type="ECO:0000256" key="4">
    <source>
        <dbReference type="ARBA" id="ARBA00022801"/>
    </source>
</evidence>
<comment type="similarity">
    <text evidence="2">Belongs to the phospholipase D family.</text>
</comment>
<dbReference type="Proteomes" id="UP001296969">
    <property type="component" value="Unassembled WGS sequence"/>
</dbReference>
<protein>
    <recommendedName>
        <fullName evidence="3">phospholipase D</fullName>
        <ecNumber evidence="3">3.1.4.4</ecNumber>
    </recommendedName>
</protein>
<organism evidence="9 10">
    <name type="scientific">Limnobaculum xujianqingii</name>
    <dbReference type="NCBI Taxonomy" id="2738837"/>
    <lineage>
        <taxon>Bacteria</taxon>
        <taxon>Pseudomonadati</taxon>
        <taxon>Pseudomonadota</taxon>
        <taxon>Gammaproteobacteria</taxon>
        <taxon>Enterobacterales</taxon>
        <taxon>Budviciaceae</taxon>
        <taxon>Limnobaculum</taxon>
    </lineage>
</organism>
<reference evidence="9 11" key="1">
    <citation type="submission" date="2020-11" db="EMBL/GenBank/DDBJ databases">
        <title>Insectihabitans protaetiae gen. nov. sp. nov. and Insectihabitans allomyrinae sp. nov., isolated from larvae of Protaetia brevitarsis seulensis and Allomyrina dichotoma, respectively.</title>
        <authorList>
            <person name="Lee S.D."/>
            <person name="Byeon Y.-S."/>
            <person name="Kim S.-M."/>
            <person name="Yang H.L."/>
            <person name="Kim I.S."/>
        </authorList>
    </citation>
    <scope>NUCLEOTIDE SEQUENCE</scope>
    <source>
        <strain evidence="9">CWB-B4</strain>
        <strain evidence="8 11">CWB-B43</strain>
    </source>
</reference>
<dbReference type="SMART" id="SM00155">
    <property type="entry name" value="PLDc"/>
    <property type="match status" value="1"/>
</dbReference>
<dbReference type="Gene3D" id="3.30.870.10">
    <property type="entry name" value="Endonuclease Chain A"/>
    <property type="match status" value="1"/>
</dbReference>
<keyword evidence="11" id="KW-1185">Reference proteome</keyword>
<dbReference type="SUPFAM" id="SSF56024">
    <property type="entry name" value="Phospholipase D/nuclease"/>
    <property type="match status" value="1"/>
</dbReference>
<dbReference type="PROSITE" id="PS50035">
    <property type="entry name" value="PLD"/>
    <property type="match status" value="1"/>
</dbReference>
<dbReference type="EC" id="3.1.4.4" evidence="3"/>
<dbReference type="InterPro" id="IPR001736">
    <property type="entry name" value="PLipase_D/transphosphatidylase"/>
</dbReference>
<dbReference type="GO" id="GO:0016891">
    <property type="term" value="F:RNA endonuclease activity producing 5'-phosphomonoesters, hydrolytic mechanism"/>
    <property type="evidence" value="ECO:0007669"/>
    <property type="project" value="TreeGrafter"/>
</dbReference>
<evidence type="ECO:0000313" key="10">
    <source>
        <dbReference type="Proteomes" id="UP000807542"/>
    </source>
</evidence>
<evidence type="ECO:0000256" key="3">
    <source>
        <dbReference type="ARBA" id="ARBA00012027"/>
    </source>
</evidence>
<dbReference type="GO" id="GO:0006793">
    <property type="term" value="P:phosphorus metabolic process"/>
    <property type="evidence" value="ECO:0007669"/>
    <property type="project" value="UniProtKB-ARBA"/>
</dbReference>
<dbReference type="PANTHER" id="PTHR43856:SF1">
    <property type="entry name" value="MITOCHONDRIAL CARDIOLIPIN HYDROLASE"/>
    <property type="match status" value="1"/>
</dbReference>